<dbReference type="AlphaFoldDB" id="A0A8C0GY85"/>
<evidence type="ECO:0000256" key="12">
    <source>
        <dbReference type="ARBA" id="ARBA00023163"/>
    </source>
</evidence>
<dbReference type="PROSITE" id="PS00028">
    <property type="entry name" value="ZINC_FINGER_C2H2_1"/>
    <property type="match status" value="4"/>
</dbReference>
<proteinExistence type="inferred from homology"/>
<evidence type="ECO:0000259" key="15">
    <source>
        <dbReference type="PROSITE" id="PS50157"/>
    </source>
</evidence>
<feature type="domain" description="C2H2-type" evidence="15">
    <location>
        <begin position="147"/>
        <end position="174"/>
    </location>
</feature>
<name>A0A8C0GY85_CHEAB</name>
<evidence type="ECO:0000256" key="4">
    <source>
        <dbReference type="ARBA" id="ARBA00022499"/>
    </source>
</evidence>
<dbReference type="FunFam" id="3.30.160.60:FF:000295">
    <property type="entry name" value="zinc finger protein 19"/>
    <property type="match status" value="1"/>
</dbReference>
<reference evidence="16" key="1">
    <citation type="submission" date="2025-08" db="UniProtKB">
        <authorList>
            <consortium name="Ensembl"/>
        </authorList>
    </citation>
    <scope>IDENTIFICATION</scope>
</reference>
<dbReference type="SUPFAM" id="SSF57667">
    <property type="entry name" value="beta-beta-alpha zinc fingers"/>
    <property type="match status" value="3"/>
</dbReference>
<evidence type="ECO:0000256" key="6">
    <source>
        <dbReference type="ARBA" id="ARBA00022737"/>
    </source>
</evidence>
<dbReference type="InterPro" id="IPR013087">
    <property type="entry name" value="Znf_C2H2_type"/>
</dbReference>
<protein>
    <recommendedName>
        <fullName evidence="15">C2H2-type domain-containing protein</fullName>
    </recommendedName>
</protein>
<feature type="domain" description="C2H2-type" evidence="15">
    <location>
        <begin position="203"/>
        <end position="230"/>
    </location>
</feature>
<comment type="similarity">
    <text evidence="3">Belongs to the krueppel C2H2-type zinc-finger protein family.</text>
</comment>
<dbReference type="FunFam" id="3.30.160.60:FF:000176">
    <property type="entry name" value="zinc finger protein 70"/>
    <property type="match status" value="1"/>
</dbReference>
<sequence>SEERWILRAPCTGEETLNQLRICKCLKETSGTPYKALGSSLVSLLSLHRSERELGNHPGEKMGKFISCQRTQKDLKETRTQQEILREKQKNTCTECGKNFTHRSNLFRHQRIHTGERLFECSVCGKTFNHSSHLIRHQRIHTGERPYECSDCRKSFTSSSTLSEHQRIHTGERPYQCSECGKTFNRSSNLFTHQRIHTGERPYQCSECGKTFSWLSTHVTHQRICQGDQHYKNL</sequence>
<keyword evidence="11" id="KW-0238">DNA-binding</keyword>
<feature type="domain" description="C2H2-type" evidence="15">
    <location>
        <begin position="175"/>
        <end position="202"/>
    </location>
</feature>
<keyword evidence="12" id="KW-0804">Transcription</keyword>
<dbReference type="FunFam" id="3.30.160.60:FF:000281">
    <property type="entry name" value="Zinc finger protein 558 isoform X1"/>
    <property type="match status" value="1"/>
</dbReference>
<dbReference type="Ensembl" id="ENSCABT00000015490.1">
    <property type="protein sequence ID" value="ENSCABP00000014136.1"/>
    <property type="gene ID" value="ENSCABG00000010549.1"/>
</dbReference>
<evidence type="ECO:0000256" key="2">
    <source>
        <dbReference type="ARBA" id="ARBA00004123"/>
    </source>
</evidence>
<evidence type="ECO:0000313" key="17">
    <source>
        <dbReference type="Proteomes" id="UP000694404"/>
    </source>
</evidence>
<dbReference type="Proteomes" id="UP000694404">
    <property type="component" value="Unplaced"/>
</dbReference>
<dbReference type="GO" id="GO:0008270">
    <property type="term" value="F:zinc ion binding"/>
    <property type="evidence" value="ECO:0007669"/>
    <property type="project" value="UniProtKB-KW"/>
</dbReference>
<keyword evidence="4" id="KW-1017">Isopeptide bond</keyword>
<dbReference type="OMA" id="EERWILR"/>
<organism evidence="16 17">
    <name type="scientific">Chelonoidis abingdonii</name>
    <name type="common">Abingdon island giant tortoise</name>
    <name type="synonym">Testudo abingdonii</name>
    <dbReference type="NCBI Taxonomy" id="106734"/>
    <lineage>
        <taxon>Eukaryota</taxon>
        <taxon>Metazoa</taxon>
        <taxon>Chordata</taxon>
        <taxon>Craniata</taxon>
        <taxon>Vertebrata</taxon>
        <taxon>Euteleostomi</taxon>
        <taxon>Archelosauria</taxon>
        <taxon>Testudinata</taxon>
        <taxon>Testudines</taxon>
        <taxon>Cryptodira</taxon>
        <taxon>Durocryptodira</taxon>
        <taxon>Testudinoidea</taxon>
        <taxon>Testudinidae</taxon>
        <taxon>Chelonoidis</taxon>
    </lineage>
</organism>
<dbReference type="FunFam" id="3.30.160.60:FF:001270">
    <property type="entry name" value="zinc finger protein 583 isoform X1"/>
    <property type="match status" value="1"/>
</dbReference>
<keyword evidence="6" id="KW-0677">Repeat</keyword>
<dbReference type="FunFam" id="3.30.160.60:FF:000247">
    <property type="entry name" value="Zinc finger protein 236"/>
    <property type="match status" value="1"/>
</dbReference>
<evidence type="ECO:0000256" key="5">
    <source>
        <dbReference type="ARBA" id="ARBA00022723"/>
    </source>
</evidence>
<evidence type="ECO:0000256" key="14">
    <source>
        <dbReference type="PROSITE-ProRule" id="PRU00042"/>
    </source>
</evidence>
<keyword evidence="7 14" id="KW-0863">Zinc-finger</keyword>
<dbReference type="PANTHER" id="PTHR24377">
    <property type="entry name" value="IP01015P-RELATED"/>
    <property type="match status" value="1"/>
</dbReference>
<keyword evidence="17" id="KW-1185">Reference proteome</keyword>
<dbReference type="InterPro" id="IPR036236">
    <property type="entry name" value="Znf_C2H2_sf"/>
</dbReference>
<evidence type="ECO:0000256" key="11">
    <source>
        <dbReference type="ARBA" id="ARBA00023125"/>
    </source>
</evidence>
<feature type="domain" description="C2H2-type" evidence="15">
    <location>
        <begin position="119"/>
        <end position="146"/>
    </location>
</feature>
<evidence type="ECO:0000256" key="8">
    <source>
        <dbReference type="ARBA" id="ARBA00022833"/>
    </source>
</evidence>
<evidence type="ECO:0000256" key="7">
    <source>
        <dbReference type="ARBA" id="ARBA00022771"/>
    </source>
</evidence>
<dbReference type="GeneTree" id="ENSGT01150000286953"/>
<evidence type="ECO:0000256" key="13">
    <source>
        <dbReference type="ARBA" id="ARBA00023242"/>
    </source>
</evidence>
<dbReference type="GO" id="GO:0005634">
    <property type="term" value="C:nucleus"/>
    <property type="evidence" value="ECO:0007669"/>
    <property type="project" value="UniProtKB-SubCell"/>
</dbReference>
<evidence type="ECO:0000256" key="1">
    <source>
        <dbReference type="ARBA" id="ARBA00003767"/>
    </source>
</evidence>
<evidence type="ECO:0000256" key="3">
    <source>
        <dbReference type="ARBA" id="ARBA00006991"/>
    </source>
</evidence>
<evidence type="ECO:0000256" key="10">
    <source>
        <dbReference type="ARBA" id="ARBA00023015"/>
    </source>
</evidence>
<dbReference type="GO" id="GO:0003677">
    <property type="term" value="F:DNA binding"/>
    <property type="evidence" value="ECO:0007669"/>
    <property type="project" value="UniProtKB-KW"/>
</dbReference>
<feature type="domain" description="C2H2-type" evidence="15">
    <location>
        <begin position="91"/>
        <end position="118"/>
    </location>
</feature>
<reference evidence="16" key="2">
    <citation type="submission" date="2025-09" db="UniProtKB">
        <authorList>
            <consortium name="Ensembl"/>
        </authorList>
    </citation>
    <scope>IDENTIFICATION</scope>
</reference>
<comment type="subcellular location">
    <subcellularLocation>
        <location evidence="2">Nucleus</location>
    </subcellularLocation>
</comment>
<accession>A0A8C0GY85</accession>
<keyword evidence="10" id="KW-0805">Transcription regulation</keyword>
<comment type="function">
    <text evidence="1">May be involved in transcriptional regulation.</text>
</comment>
<evidence type="ECO:0000256" key="9">
    <source>
        <dbReference type="ARBA" id="ARBA00022843"/>
    </source>
</evidence>
<dbReference type="PROSITE" id="PS50157">
    <property type="entry name" value="ZINC_FINGER_C2H2_2"/>
    <property type="match status" value="5"/>
</dbReference>
<dbReference type="GO" id="GO:0080090">
    <property type="term" value="P:regulation of primary metabolic process"/>
    <property type="evidence" value="ECO:0007669"/>
    <property type="project" value="UniProtKB-ARBA"/>
</dbReference>
<keyword evidence="13" id="KW-0539">Nucleus</keyword>
<evidence type="ECO:0000313" key="16">
    <source>
        <dbReference type="Ensembl" id="ENSCABP00000014136.1"/>
    </source>
</evidence>
<dbReference type="InterPro" id="IPR050826">
    <property type="entry name" value="Krueppel_C2H2_ZnFinger"/>
</dbReference>
<keyword evidence="8" id="KW-0862">Zinc</keyword>
<dbReference type="Pfam" id="PF00096">
    <property type="entry name" value="zf-C2H2"/>
    <property type="match status" value="4"/>
</dbReference>
<dbReference type="SMART" id="SM00355">
    <property type="entry name" value="ZnF_C2H2"/>
    <property type="match status" value="5"/>
</dbReference>
<dbReference type="Gene3D" id="3.30.160.60">
    <property type="entry name" value="Classic Zinc Finger"/>
    <property type="match status" value="5"/>
</dbReference>
<keyword evidence="9" id="KW-0832">Ubl conjugation</keyword>
<keyword evidence="5" id="KW-0479">Metal-binding</keyword>
<dbReference type="GO" id="GO:0060255">
    <property type="term" value="P:regulation of macromolecule metabolic process"/>
    <property type="evidence" value="ECO:0007669"/>
    <property type="project" value="UniProtKB-ARBA"/>
</dbReference>